<organism evidence="4 5">
    <name type="scientific">Vogesella aquatica</name>
    <dbReference type="NCBI Taxonomy" id="2984206"/>
    <lineage>
        <taxon>Bacteria</taxon>
        <taxon>Pseudomonadati</taxon>
        <taxon>Pseudomonadota</taxon>
        <taxon>Betaproteobacteria</taxon>
        <taxon>Neisseriales</taxon>
        <taxon>Chromobacteriaceae</taxon>
        <taxon>Vogesella</taxon>
    </lineage>
</organism>
<evidence type="ECO:0000256" key="1">
    <source>
        <dbReference type="ARBA" id="ARBA00022729"/>
    </source>
</evidence>
<feature type="domain" description="Solute-binding protein family 3/N-terminal" evidence="3">
    <location>
        <begin position="31"/>
        <end position="245"/>
    </location>
</feature>
<dbReference type="EMBL" id="JAQQLF010000001">
    <property type="protein sequence ID" value="MDC7715715.1"/>
    <property type="molecule type" value="Genomic_DNA"/>
</dbReference>
<evidence type="ECO:0000256" key="2">
    <source>
        <dbReference type="SAM" id="SignalP"/>
    </source>
</evidence>
<dbReference type="RefSeq" id="WP_272750212.1">
    <property type="nucleotide sequence ID" value="NZ_JAQQLF010000001.1"/>
</dbReference>
<reference evidence="4 5" key="1">
    <citation type="submission" date="2023-01" db="EMBL/GenBank/DDBJ databases">
        <title>Novel species of the genus Vogesella isolated from rivers.</title>
        <authorList>
            <person name="Lu H."/>
        </authorList>
    </citation>
    <scope>NUCLEOTIDE SEQUENCE [LARGE SCALE GENOMIC DNA]</scope>
    <source>
        <strain evidence="4 5">DC21W</strain>
    </source>
</reference>
<sequence>MWRQCIGLAALLLPMTVLGASPALKVRFSNQEYAPYMAENLPFGGILTRVVTEVFRRANVSVSYGWYPNNRAIQMARTGDVDGSLGWTPNEDRQKDLLFSEEVLPFRMVLFQRLGETYAWKTLEDLAPYRFGITAGNFYSDTFTRLQHSGVLKVDVTTDDVSNLRKLAAGRIDLFPMEGEAGQLATRLQLPPSMAARIVPQPREYWSTPLCVVIWRGHPQAAELQRRFNRELRKMKDTGELELLINQTRHAIFAHIDKKR</sequence>
<proteinExistence type="predicted"/>
<feature type="signal peptide" evidence="2">
    <location>
        <begin position="1"/>
        <end position="19"/>
    </location>
</feature>
<keyword evidence="5" id="KW-1185">Reference proteome</keyword>
<evidence type="ECO:0000259" key="3">
    <source>
        <dbReference type="Pfam" id="PF00497"/>
    </source>
</evidence>
<dbReference type="Gene3D" id="3.40.190.10">
    <property type="entry name" value="Periplasmic binding protein-like II"/>
    <property type="match status" value="2"/>
</dbReference>
<dbReference type="PANTHER" id="PTHR35936:SF25">
    <property type="entry name" value="ABC TRANSPORTER SUBSTRATE-BINDING PROTEIN"/>
    <property type="match status" value="1"/>
</dbReference>
<dbReference type="PANTHER" id="PTHR35936">
    <property type="entry name" value="MEMBRANE-BOUND LYTIC MUREIN TRANSGLYCOSYLASE F"/>
    <property type="match status" value="1"/>
</dbReference>
<name>A0ABT5ITW7_9NEIS</name>
<dbReference type="Pfam" id="PF00497">
    <property type="entry name" value="SBP_bac_3"/>
    <property type="match status" value="1"/>
</dbReference>
<keyword evidence="1 2" id="KW-0732">Signal</keyword>
<dbReference type="Proteomes" id="UP001219956">
    <property type="component" value="Unassembled WGS sequence"/>
</dbReference>
<feature type="chain" id="PRO_5046547854" evidence="2">
    <location>
        <begin position="20"/>
        <end position="260"/>
    </location>
</feature>
<evidence type="ECO:0000313" key="4">
    <source>
        <dbReference type="EMBL" id="MDC7715715.1"/>
    </source>
</evidence>
<evidence type="ECO:0000313" key="5">
    <source>
        <dbReference type="Proteomes" id="UP001219956"/>
    </source>
</evidence>
<gene>
    <name evidence="4" type="ORF">PQU95_00585</name>
</gene>
<dbReference type="InterPro" id="IPR001638">
    <property type="entry name" value="Solute-binding_3/MltF_N"/>
</dbReference>
<dbReference type="SUPFAM" id="SSF53850">
    <property type="entry name" value="Periplasmic binding protein-like II"/>
    <property type="match status" value="1"/>
</dbReference>
<protein>
    <submittedName>
        <fullName evidence="4">Transporter substrate-binding domain-containing protein</fullName>
    </submittedName>
</protein>
<accession>A0ABT5ITW7</accession>
<comment type="caution">
    <text evidence="4">The sequence shown here is derived from an EMBL/GenBank/DDBJ whole genome shotgun (WGS) entry which is preliminary data.</text>
</comment>